<dbReference type="Proteomes" id="UP000095743">
    <property type="component" value="Chromosome"/>
</dbReference>
<organism evidence="3 4">
    <name type="scientific">Geosporobacter ferrireducens</name>
    <dbReference type="NCBI Taxonomy" id="1424294"/>
    <lineage>
        <taxon>Bacteria</taxon>
        <taxon>Bacillati</taxon>
        <taxon>Bacillota</taxon>
        <taxon>Clostridia</taxon>
        <taxon>Peptostreptococcales</taxon>
        <taxon>Thermotaleaceae</taxon>
        <taxon>Geosporobacter</taxon>
    </lineage>
</organism>
<reference evidence="3 4" key="1">
    <citation type="submission" date="2016-09" db="EMBL/GenBank/DDBJ databases">
        <title>Genomic analysis reveals versatility of anaerobic energy metabolism of Geosporobacter ferrireducens IRF9 of phylum Firmicutes.</title>
        <authorList>
            <person name="Kim S.-J."/>
        </authorList>
    </citation>
    <scope>NUCLEOTIDE SEQUENCE [LARGE SCALE GENOMIC DNA]</scope>
    <source>
        <strain evidence="3 4">IRF9</strain>
    </source>
</reference>
<dbReference type="InterPro" id="IPR036259">
    <property type="entry name" value="MFS_trans_sf"/>
</dbReference>
<dbReference type="Pfam" id="PF07690">
    <property type="entry name" value="MFS_1"/>
    <property type="match status" value="1"/>
</dbReference>
<feature type="transmembrane region" description="Helical" evidence="2">
    <location>
        <begin position="159"/>
        <end position="179"/>
    </location>
</feature>
<dbReference type="SUPFAM" id="SSF103473">
    <property type="entry name" value="MFS general substrate transporter"/>
    <property type="match status" value="1"/>
</dbReference>
<feature type="transmembrane region" description="Helical" evidence="2">
    <location>
        <begin position="132"/>
        <end position="153"/>
    </location>
</feature>
<feature type="transmembrane region" description="Helical" evidence="2">
    <location>
        <begin position="200"/>
        <end position="223"/>
    </location>
</feature>
<dbReference type="InterPro" id="IPR011701">
    <property type="entry name" value="MFS"/>
</dbReference>
<dbReference type="AlphaFoldDB" id="A0A1D8GQ10"/>
<accession>A0A1D8GQ10</accession>
<evidence type="ECO:0000313" key="3">
    <source>
        <dbReference type="EMBL" id="AOT73042.1"/>
    </source>
</evidence>
<keyword evidence="2" id="KW-1133">Transmembrane helix</keyword>
<evidence type="ECO:0000256" key="1">
    <source>
        <dbReference type="ARBA" id="ARBA00004651"/>
    </source>
</evidence>
<dbReference type="GO" id="GO:0022857">
    <property type="term" value="F:transmembrane transporter activity"/>
    <property type="evidence" value="ECO:0007669"/>
    <property type="project" value="InterPro"/>
</dbReference>
<feature type="transmembrane region" description="Helical" evidence="2">
    <location>
        <begin position="66"/>
        <end position="95"/>
    </location>
</feature>
<sequence length="407" mass="45846">MFFILIAAVGLGNGLSDGVYSNYFKEVYQVTAVQRGLIEFPRELPGVLCAFMIGMLGFLGDLRVSFIAQILAILGVAMLGLFTPSFGVMLIFLFINSMGMHLFMPLQDAIGMSLAEPDQIGRRMGQYFSIRAAFNLIAALLVFFGFRTGFFTFHTSIKWIFLVAASALICAAVMTVAMIRKVKPQKAVRRKTKLILRKQYRYFYLLTILHGVQKQIAFVYGTWVIVDLLLKKADTLALLTIVVGFISIFFLNMLGEWMDRFGIKRMMYIDALTFIGIYIIYGFVVWGITSEALPSQGLSVWIVYLLFVLDRLSMQIGMVKSIYLRSIAWNNDEITSTLSMGISLDHVVSILAAIAGGYVWSQWGSQWVFFMAAAFSLGNLYVAYRVQPDKEKAVAEKMRLEVQKVEI</sequence>
<dbReference type="Gene3D" id="1.20.1250.20">
    <property type="entry name" value="MFS general substrate transporter like domains"/>
    <property type="match status" value="2"/>
</dbReference>
<keyword evidence="2" id="KW-0472">Membrane</keyword>
<feature type="transmembrane region" description="Helical" evidence="2">
    <location>
        <begin position="235"/>
        <end position="255"/>
    </location>
</feature>
<comment type="subcellular location">
    <subcellularLocation>
        <location evidence="1">Cell membrane</location>
        <topology evidence="1">Multi-pass membrane protein</topology>
    </subcellularLocation>
</comment>
<gene>
    <name evidence="3" type="ORF">Gferi_08380</name>
</gene>
<evidence type="ECO:0000256" key="2">
    <source>
        <dbReference type="SAM" id="Phobius"/>
    </source>
</evidence>
<evidence type="ECO:0000313" key="4">
    <source>
        <dbReference type="Proteomes" id="UP000095743"/>
    </source>
</evidence>
<dbReference type="EMBL" id="CP017269">
    <property type="protein sequence ID" value="AOT73042.1"/>
    <property type="molecule type" value="Genomic_DNA"/>
</dbReference>
<dbReference type="STRING" id="1424294.Gferi_08380"/>
<feature type="transmembrane region" description="Helical" evidence="2">
    <location>
        <begin position="366"/>
        <end position="384"/>
    </location>
</feature>
<dbReference type="KEGG" id="gfe:Gferi_08380"/>
<dbReference type="OrthoDB" id="9774288at2"/>
<keyword evidence="2" id="KW-0812">Transmembrane</keyword>
<feature type="transmembrane region" description="Helical" evidence="2">
    <location>
        <begin position="301"/>
        <end position="319"/>
    </location>
</feature>
<dbReference type="GO" id="GO:0005886">
    <property type="term" value="C:plasma membrane"/>
    <property type="evidence" value="ECO:0007669"/>
    <property type="project" value="UniProtKB-SubCell"/>
</dbReference>
<proteinExistence type="predicted"/>
<protein>
    <submittedName>
        <fullName evidence="3">MFS transporter</fullName>
    </submittedName>
</protein>
<name>A0A1D8GQ10_9FIRM</name>
<feature type="transmembrane region" description="Helical" evidence="2">
    <location>
        <begin position="267"/>
        <end position="289"/>
    </location>
</feature>
<keyword evidence="4" id="KW-1185">Reference proteome</keyword>
<feature type="transmembrane region" description="Helical" evidence="2">
    <location>
        <begin position="340"/>
        <end position="360"/>
    </location>
</feature>